<organism evidence="1">
    <name type="scientific">Siphoviridae sp. ctnR613</name>
    <dbReference type="NCBI Taxonomy" id="2827939"/>
    <lineage>
        <taxon>Viruses</taxon>
        <taxon>Duplodnaviria</taxon>
        <taxon>Heunggongvirae</taxon>
        <taxon>Uroviricota</taxon>
        <taxon>Caudoviricetes</taxon>
    </lineage>
</organism>
<sequence length="140" mass="16212">MKLKINGLESLIDDLTKIENTGLLPKESIMKAGKKLESEIKKDVPKRSGTAREKIGTYTKVDTKKLKVVKVGFDDAHADWNEWKGIWFNNYGFHLWYFGMPTHKYIDKHVGWFDRSVAKNKSKMEEELLKELEGKIGKLL</sequence>
<reference evidence="1" key="1">
    <citation type="journal article" date="2021" name="Proc. Natl. Acad. Sci. U.S.A.">
        <title>A Catalog of Tens of Thousands of Viruses from Human Metagenomes Reveals Hidden Associations with Chronic Diseases.</title>
        <authorList>
            <person name="Tisza M.J."/>
            <person name="Buck C.B."/>
        </authorList>
    </citation>
    <scope>NUCLEOTIDE SEQUENCE</scope>
    <source>
        <strain evidence="1">CtnR613</strain>
    </source>
</reference>
<evidence type="ECO:0000313" key="1">
    <source>
        <dbReference type="EMBL" id="DAF52646.1"/>
    </source>
</evidence>
<protein>
    <submittedName>
        <fullName evidence="1">Putative tail-component</fullName>
    </submittedName>
</protein>
<name>A0A8S5SNV8_9CAUD</name>
<proteinExistence type="predicted"/>
<dbReference type="EMBL" id="BK032640">
    <property type="protein sequence ID" value="DAF52646.1"/>
    <property type="molecule type" value="Genomic_DNA"/>
</dbReference>
<accession>A0A8S5SNV8</accession>